<dbReference type="EMBL" id="JAUSTI010000001">
    <property type="protein sequence ID" value="MDQ0169150.1"/>
    <property type="molecule type" value="Genomic_DNA"/>
</dbReference>
<protein>
    <submittedName>
        <fullName evidence="1">Uncharacterized protein</fullName>
    </submittedName>
</protein>
<evidence type="ECO:0000313" key="2">
    <source>
        <dbReference type="Proteomes" id="UP001233836"/>
    </source>
</evidence>
<organism evidence="1 2">
    <name type="scientific">Paenibacillus tundrae</name>
    <dbReference type="NCBI Taxonomy" id="528187"/>
    <lineage>
        <taxon>Bacteria</taxon>
        <taxon>Bacillati</taxon>
        <taxon>Bacillota</taxon>
        <taxon>Bacilli</taxon>
        <taxon>Bacillales</taxon>
        <taxon>Paenibacillaceae</taxon>
        <taxon>Paenibacillus</taxon>
    </lineage>
</organism>
<name>A0ABT9W7C4_9BACL</name>
<dbReference type="RefSeq" id="WP_307212944.1">
    <property type="nucleotide sequence ID" value="NZ_JAUSTI010000001.1"/>
</dbReference>
<evidence type="ECO:0000313" key="1">
    <source>
        <dbReference type="EMBL" id="MDQ0169150.1"/>
    </source>
</evidence>
<keyword evidence="2" id="KW-1185">Reference proteome</keyword>
<accession>A0ABT9W7C4</accession>
<comment type="caution">
    <text evidence="1">The sequence shown here is derived from an EMBL/GenBank/DDBJ whole genome shotgun (WGS) entry which is preliminary data.</text>
</comment>
<gene>
    <name evidence="1" type="ORF">J2T19_000587</name>
</gene>
<sequence length="181" mass="20406">MTITKLSNAEFGEVLHLFEVMEKHSMPCSLELKLREDADPFMSIVSQPIKTDFVERTADEGGDAMQIDLGETSLLFSVCESYGKEITKSQISLCIANETYAAWFNTGEMSPEAIADAHNYIEDIEFEDEVMAVDVHSDDFEAALIWLTDRIREGRVIKNVKVLEDDNQILTVGYSNKAERV</sequence>
<dbReference type="Proteomes" id="UP001233836">
    <property type="component" value="Unassembled WGS sequence"/>
</dbReference>
<proteinExistence type="predicted"/>
<reference evidence="1 2" key="1">
    <citation type="submission" date="2023-07" db="EMBL/GenBank/DDBJ databases">
        <title>Sorghum-associated microbial communities from plants grown in Nebraska, USA.</title>
        <authorList>
            <person name="Schachtman D."/>
        </authorList>
    </citation>
    <scope>NUCLEOTIDE SEQUENCE [LARGE SCALE GENOMIC DNA]</scope>
    <source>
        <strain evidence="1 2">DS1314</strain>
    </source>
</reference>